<keyword evidence="3 6" id="KW-0812">Transmembrane</keyword>
<evidence type="ECO:0000256" key="3">
    <source>
        <dbReference type="ARBA" id="ARBA00022692"/>
    </source>
</evidence>
<proteinExistence type="inferred from homology"/>
<dbReference type="AlphaFoldDB" id="A0A7Y0G9H2"/>
<keyword evidence="6" id="KW-1003">Cell membrane</keyword>
<evidence type="ECO:0000313" key="8">
    <source>
        <dbReference type="Proteomes" id="UP000583556"/>
    </source>
</evidence>
<accession>A0A7Y0G9H2</accession>
<dbReference type="Proteomes" id="UP000583556">
    <property type="component" value="Unassembled WGS sequence"/>
</dbReference>
<dbReference type="PANTHER" id="PTHR23427">
    <property type="entry name" value="SURFEIT LOCUS PROTEIN"/>
    <property type="match status" value="1"/>
</dbReference>
<dbReference type="InterPro" id="IPR045214">
    <property type="entry name" value="Surf1/Surf4"/>
</dbReference>
<dbReference type="Pfam" id="PF02104">
    <property type="entry name" value="SURF1"/>
    <property type="match status" value="1"/>
</dbReference>
<keyword evidence="8" id="KW-1185">Reference proteome</keyword>
<comment type="similarity">
    <text evidence="2 6">Belongs to the SURF1 family.</text>
</comment>
<evidence type="ECO:0000256" key="1">
    <source>
        <dbReference type="ARBA" id="ARBA00004370"/>
    </source>
</evidence>
<keyword evidence="5 6" id="KW-0472">Membrane</keyword>
<dbReference type="GO" id="GO:0005886">
    <property type="term" value="C:plasma membrane"/>
    <property type="evidence" value="ECO:0007669"/>
    <property type="project" value="UniProtKB-SubCell"/>
</dbReference>
<comment type="subcellular location">
    <subcellularLocation>
        <location evidence="6">Cell membrane</location>
        <topology evidence="6">Multi-pass membrane protein</topology>
    </subcellularLocation>
    <subcellularLocation>
        <location evidence="1">Membrane</location>
    </subcellularLocation>
</comment>
<protein>
    <recommendedName>
        <fullName evidence="6">SURF1-like protein</fullName>
    </recommendedName>
</protein>
<keyword evidence="4 6" id="KW-1133">Transmembrane helix</keyword>
<dbReference type="PROSITE" id="PS50895">
    <property type="entry name" value="SURF1"/>
    <property type="match status" value="1"/>
</dbReference>
<feature type="transmembrane region" description="Helical" evidence="6">
    <location>
        <begin position="212"/>
        <end position="233"/>
    </location>
</feature>
<evidence type="ECO:0000313" key="7">
    <source>
        <dbReference type="EMBL" id="NML94010.1"/>
    </source>
</evidence>
<dbReference type="CDD" id="cd06662">
    <property type="entry name" value="SURF1"/>
    <property type="match status" value="1"/>
</dbReference>
<comment type="caution">
    <text evidence="7">The sequence shown here is derived from an EMBL/GenBank/DDBJ whole genome shotgun (WGS) entry which is preliminary data.</text>
</comment>
<evidence type="ECO:0000256" key="4">
    <source>
        <dbReference type="ARBA" id="ARBA00022989"/>
    </source>
</evidence>
<sequence length="237" mass="25372">MTVSGAAGAGRKPVVPCAVLLVLAAAFAALAVWQVQRLHWKEALISRVDAGMRATPLPLERVAASDPAPFEYRRVIVSGRYRLSGTVLVSGASTRGSGYWVLAPLQTAGGIAYVNRGFMPLGTRIDTVRRQTPTGPVTVIGLLRVSEPGGGFLRANRPAEDRWYSRDIATIAAARHQRADPRLFVDAFSESPAAPYAPIAGLTVVSFPNNHLSYALTWAALAILSASGAFVLWRKPR</sequence>
<evidence type="ECO:0000256" key="2">
    <source>
        <dbReference type="ARBA" id="ARBA00007165"/>
    </source>
</evidence>
<evidence type="ECO:0000256" key="5">
    <source>
        <dbReference type="ARBA" id="ARBA00023136"/>
    </source>
</evidence>
<gene>
    <name evidence="7" type="ORF">HHL27_10065</name>
</gene>
<dbReference type="PANTHER" id="PTHR23427:SF2">
    <property type="entry name" value="SURFEIT LOCUS PROTEIN 1"/>
    <property type="match status" value="1"/>
</dbReference>
<name>A0A7Y0G9H2_9SPHN</name>
<comment type="caution">
    <text evidence="6">Lacks conserved residue(s) required for the propagation of feature annotation.</text>
</comment>
<reference evidence="7 8" key="1">
    <citation type="submission" date="2020-04" db="EMBL/GenBank/DDBJ databases">
        <title>Novosphingobium sp. TW-4 isolated from soil.</title>
        <authorList>
            <person name="Dahal R.H."/>
            <person name="Chaudhary D.K."/>
        </authorList>
    </citation>
    <scope>NUCLEOTIDE SEQUENCE [LARGE SCALE GENOMIC DNA]</scope>
    <source>
        <strain evidence="7 8">TW-4</strain>
    </source>
</reference>
<organism evidence="7 8">
    <name type="scientific">Novosphingobium olei</name>
    <dbReference type="NCBI Taxonomy" id="2728851"/>
    <lineage>
        <taxon>Bacteria</taxon>
        <taxon>Pseudomonadati</taxon>
        <taxon>Pseudomonadota</taxon>
        <taxon>Alphaproteobacteria</taxon>
        <taxon>Sphingomonadales</taxon>
        <taxon>Sphingomonadaceae</taxon>
        <taxon>Novosphingobium</taxon>
    </lineage>
</organism>
<dbReference type="InterPro" id="IPR002994">
    <property type="entry name" value="Surf1/Shy1"/>
</dbReference>
<dbReference type="EMBL" id="JABBGM010000003">
    <property type="protein sequence ID" value="NML94010.1"/>
    <property type="molecule type" value="Genomic_DNA"/>
</dbReference>
<evidence type="ECO:0000256" key="6">
    <source>
        <dbReference type="RuleBase" id="RU363076"/>
    </source>
</evidence>